<dbReference type="PROSITE" id="PS51318">
    <property type="entry name" value="TAT"/>
    <property type="match status" value="1"/>
</dbReference>
<feature type="signal peptide" evidence="4">
    <location>
        <begin position="1"/>
        <end position="25"/>
    </location>
</feature>
<evidence type="ECO:0000313" key="6">
    <source>
        <dbReference type="EMBL" id="MFC3142036.1"/>
    </source>
</evidence>
<dbReference type="PROSITE" id="PS51257">
    <property type="entry name" value="PROKAR_LIPOPROTEIN"/>
    <property type="match status" value="1"/>
</dbReference>
<reference evidence="7" key="1">
    <citation type="journal article" date="2019" name="Int. J. Syst. Evol. Microbiol.">
        <title>The Global Catalogue of Microorganisms (GCM) 10K type strain sequencing project: providing services to taxonomists for standard genome sequencing and annotation.</title>
        <authorList>
            <consortium name="The Broad Institute Genomics Platform"/>
            <consortium name="The Broad Institute Genome Sequencing Center for Infectious Disease"/>
            <person name="Wu L."/>
            <person name="Ma J."/>
        </authorList>
    </citation>
    <scope>NUCLEOTIDE SEQUENCE [LARGE SCALE GENOMIC DNA]</scope>
    <source>
        <strain evidence="7">KCTC 52366</strain>
    </source>
</reference>
<evidence type="ECO:0000313" key="7">
    <source>
        <dbReference type="Proteomes" id="UP001595632"/>
    </source>
</evidence>
<keyword evidence="3" id="KW-0813">Transport</keyword>
<keyword evidence="2 4" id="KW-0732">Signal</keyword>
<dbReference type="SUPFAM" id="SSF53822">
    <property type="entry name" value="Periplasmic binding protein-like I"/>
    <property type="match status" value="1"/>
</dbReference>
<evidence type="ECO:0000256" key="3">
    <source>
        <dbReference type="ARBA" id="ARBA00022970"/>
    </source>
</evidence>
<dbReference type="InterPro" id="IPR028081">
    <property type="entry name" value="Leu-bd"/>
</dbReference>
<dbReference type="RefSeq" id="WP_275631720.1">
    <property type="nucleotide sequence ID" value="NZ_JARGYD010000002.1"/>
</dbReference>
<dbReference type="CDD" id="cd06339">
    <property type="entry name" value="PBP1_YraM_LppC_lipoprotein-like"/>
    <property type="match status" value="1"/>
</dbReference>
<proteinExistence type="inferred from homology"/>
<dbReference type="InterPro" id="IPR051010">
    <property type="entry name" value="BCAA_transport"/>
</dbReference>
<comment type="similarity">
    <text evidence="1">Belongs to the leucine-binding protein family.</text>
</comment>
<dbReference type="Gene3D" id="3.40.50.2300">
    <property type="match status" value="2"/>
</dbReference>
<evidence type="ECO:0000259" key="5">
    <source>
        <dbReference type="Pfam" id="PF13458"/>
    </source>
</evidence>
<evidence type="ECO:0000256" key="1">
    <source>
        <dbReference type="ARBA" id="ARBA00010062"/>
    </source>
</evidence>
<accession>A0ABV7GNI7</accession>
<protein>
    <submittedName>
        <fullName evidence="6">Penicillin-binding protein activator</fullName>
    </submittedName>
</protein>
<name>A0ABV7GNI7_9RHOB</name>
<evidence type="ECO:0000256" key="2">
    <source>
        <dbReference type="ARBA" id="ARBA00022729"/>
    </source>
</evidence>
<dbReference type="EMBL" id="JBHRTB010000010">
    <property type="protein sequence ID" value="MFC3142036.1"/>
    <property type="molecule type" value="Genomic_DNA"/>
</dbReference>
<feature type="domain" description="Leucine-binding protein" evidence="5">
    <location>
        <begin position="45"/>
        <end position="373"/>
    </location>
</feature>
<dbReference type="Pfam" id="PF13458">
    <property type="entry name" value="Peripla_BP_6"/>
    <property type="match status" value="1"/>
</dbReference>
<dbReference type="InterPro" id="IPR006311">
    <property type="entry name" value="TAT_signal"/>
</dbReference>
<dbReference type="PANTHER" id="PTHR30483">
    <property type="entry name" value="LEUCINE-SPECIFIC-BINDING PROTEIN"/>
    <property type="match status" value="1"/>
</dbReference>
<sequence>MTTTFRRTRRQAVRLLAIASALWLAACDSLPTPSANGPRLNAGDPVQVALLVPAGSGQAGDEALAQSLENAARLAMAELQGVEVDLRVYRTAGDAQTAATVAAEAVSDGAKILLGPVYAASANAAGAAVAGRGVNVLSFSNNTGIAGGNVFVLGHTFENTANRLTAYAVGQGNSNIMIAYGNDTAERQGRDAIATAIGVYGGSFAGETSFELSQNGVVQAVSEVTDTAKASGANAIFYTSGTAGALPILTQLVSENGIDPTETQFIGLQRWDIPPSARDLPGLQGGWFALPSPSLTTQFEARYEAAYGEPPHPIAGLAFDGIAAIGALVSAGNAGSLSAAALTQPTGFVGVNGIFRFRPDGTNERGLAIATIIDKQVTVIDPAPRSFAGAGL</sequence>
<dbReference type="PANTHER" id="PTHR30483:SF6">
    <property type="entry name" value="PERIPLASMIC BINDING PROTEIN OF ABC TRANSPORTER FOR NATURAL AMINO ACIDS"/>
    <property type="match status" value="1"/>
</dbReference>
<comment type="caution">
    <text evidence="6">The sequence shown here is derived from an EMBL/GenBank/DDBJ whole genome shotgun (WGS) entry which is preliminary data.</text>
</comment>
<organism evidence="6 7">
    <name type="scientific">Psychromarinibacter halotolerans</name>
    <dbReference type="NCBI Taxonomy" id="1775175"/>
    <lineage>
        <taxon>Bacteria</taxon>
        <taxon>Pseudomonadati</taxon>
        <taxon>Pseudomonadota</taxon>
        <taxon>Alphaproteobacteria</taxon>
        <taxon>Rhodobacterales</taxon>
        <taxon>Paracoccaceae</taxon>
        <taxon>Psychromarinibacter</taxon>
    </lineage>
</organism>
<keyword evidence="3" id="KW-0029">Amino-acid transport</keyword>
<keyword evidence="7" id="KW-1185">Reference proteome</keyword>
<feature type="chain" id="PRO_5046358986" evidence="4">
    <location>
        <begin position="26"/>
        <end position="392"/>
    </location>
</feature>
<evidence type="ECO:0000256" key="4">
    <source>
        <dbReference type="SAM" id="SignalP"/>
    </source>
</evidence>
<gene>
    <name evidence="6" type="ORF">ACFOGP_04915</name>
</gene>
<dbReference type="Proteomes" id="UP001595632">
    <property type="component" value="Unassembled WGS sequence"/>
</dbReference>
<dbReference type="InterPro" id="IPR028082">
    <property type="entry name" value="Peripla_BP_I"/>
</dbReference>